<proteinExistence type="predicted"/>
<evidence type="ECO:0000313" key="3">
    <source>
        <dbReference type="Proteomes" id="UP001054252"/>
    </source>
</evidence>
<keyword evidence="3" id="KW-1185">Reference proteome</keyword>
<gene>
    <name evidence="2" type="ORF">SLEP1_g25915</name>
</gene>
<sequence length="405" mass="44495">MALTATWSRGTKLLVRCCQEIAHPSVEEGKEEDESSGGLLLPSFFALHCICICICIREGRVEEIAMFQKIEEDIVRRPAGGGCTEKKKKKGHTAGSNVVWQPALLSMPACPATATATATATTPECHPAACLWSKRLVPHSTHLIPGTGMCPSKFGCSCSPASLHPFILTLDGSSAMDHELSSLHLHNALKLLFHRHIAFVHRVLAIRLVFIFLQVPESKVVPTRITTKVTARRATPLPDHGGTVPKIMEEVPSIAEDKNRRRKSVPDGLPYTHTAQSMFFQFPDCIFQISAIDSNKKHKGSVFSRICFPEEEANKGCKLSSEPASSSAHDKAASNCYYNEHKSSSSAAVAKAVSTGVKKSSSSAIDYESSDDERHFKRKPSSYESSLPPMAEREDEPRHSKWFRE</sequence>
<feature type="compositionally biased region" description="Basic and acidic residues" evidence="1">
    <location>
        <begin position="391"/>
        <end position="405"/>
    </location>
</feature>
<comment type="caution">
    <text evidence="2">The sequence shown here is derived from an EMBL/GenBank/DDBJ whole genome shotgun (WGS) entry which is preliminary data.</text>
</comment>
<feature type="compositionally biased region" description="Low complexity" evidence="1">
    <location>
        <begin position="358"/>
        <end position="367"/>
    </location>
</feature>
<evidence type="ECO:0000256" key="1">
    <source>
        <dbReference type="SAM" id="MobiDB-lite"/>
    </source>
</evidence>
<organism evidence="2 3">
    <name type="scientific">Rubroshorea leprosula</name>
    <dbReference type="NCBI Taxonomy" id="152421"/>
    <lineage>
        <taxon>Eukaryota</taxon>
        <taxon>Viridiplantae</taxon>
        <taxon>Streptophyta</taxon>
        <taxon>Embryophyta</taxon>
        <taxon>Tracheophyta</taxon>
        <taxon>Spermatophyta</taxon>
        <taxon>Magnoliopsida</taxon>
        <taxon>eudicotyledons</taxon>
        <taxon>Gunneridae</taxon>
        <taxon>Pentapetalae</taxon>
        <taxon>rosids</taxon>
        <taxon>malvids</taxon>
        <taxon>Malvales</taxon>
        <taxon>Dipterocarpaceae</taxon>
        <taxon>Rubroshorea</taxon>
    </lineage>
</organism>
<feature type="region of interest" description="Disordered" evidence="1">
    <location>
        <begin position="358"/>
        <end position="405"/>
    </location>
</feature>
<reference evidence="2 3" key="1">
    <citation type="journal article" date="2021" name="Commun. Biol.">
        <title>The genome of Shorea leprosula (Dipterocarpaceae) highlights the ecological relevance of drought in aseasonal tropical rainforests.</title>
        <authorList>
            <person name="Ng K.K.S."/>
            <person name="Kobayashi M.J."/>
            <person name="Fawcett J.A."/>
            <person name="Hatakeyama M."/>
            <person name="Paape T."/>
            <person name="Ng C.H."/>
            <person name="Ang C.C."/>
            <person name="Tnah L.H."/>
            <person name="Lee C.T."/>
            <person name="Nishiyama T."/>
            <person name="Sese J."/>
            <person name="O'Brien M.J."/>
            <person name="Copetti D."/>
            <person name="Mohd Noor M.I."/>
            <person name="Ong R.C."/>
            <person name="Putra M."/>
            <person name="Sireger I.Z."/>
            <person name="Indrioko S."/>
            <person name="Kosugi Y."/>
            <person name="Izuno A."/>
            <person name="Isagi Y."/>
            <person name="Lee S.L."/>
            <person name="Shimizu K.K."/>
        </authorList>
    </citation>
    <scope>NUCLEOTIDE SEQUENCE [LARGE SCALE GENOMIC DNA]</scope>
    <source>
        <strain evidence="2">214</strain>
    </source>
</reference>
<dbReference type="Proteomes" id="UP001054252">
    <property type="component" value="Unassembled WGS sequence"/>
</dbReference>
<accession>A0AAV5JXX2</accession>
<protein>
    <submittedName>
        <fullName evidence="2">Uncharacterized protein</fullName>
    </submittedName>
</protein>
<evidence type="ECO:0000313" key="2">
    <source>
        <dbReference type="EMBL" id="GKV15115.1"/>
    </source>
</evidence>
<dbReference type="AlphaFoldDB" id="A0AAV5JXX2"/>
<name>A0AAV5JXX2_9ROSI</name>
<dbReference type="EMBL" id="BPVZ01000042">
    <property type="protein sequence ID" value="GKV15115.1"/>
    <property type="molecule type" value="Genomic_DNA"/>
</dbReference>